<evidence type="ECO:0000256" key="1">
    <source>
        <dbReference type="SAM" id="MobiDB-lite"/>
    </source>
</evidence>
<accession>A0A194R5D3</accession>
<dbReference type="Pfam" id="PF00078">
    <property type="entry name" value="RVT_1"/>
    <property type="match status" value="1"/>
</dbReference>
<dbReference type="PANTHER" id="PTHR19446">
    <property type="entry name" value="REVERSE TRANSCRIPTASES"/>
    <property type="match status" value="1"/>
</dbReference>
<dbReference type="SUPFAM" id="SSF56672">
    <property type="entry name" value="DNA/RNA polymerases"/>
    <property type="match status" value="1"/>
</dbReference>
<sequence length="666" mass="73895">MPADDDEQLNRSAALAPPPITKEEMARAAGRLRGTRKAPGPDGVPGKALHIALEHLGERLRTLFNDCLAEGRFPGVWKEGRLVLLRKEGRPVDSPSGHRPLVMLDEAGKLLERVLASRIIQHLETEGPQLSENQFGFRSGRSTLDALTVLKRFSEDAAERGQGAMAVSLDIANAFGSLPFGVIEEALRYHELPLYLRRIVGHYLRERVVSYMGRGGREERRMASGVPQGSVLGPLLWNIGFDWAIRGEVLPRMAVICYADDTMIAVRDTTWRKVKRRAEAGATLLVRRIEALGLRVALHKTEALCFKGPRWRVPAGATLRINGDEVEVKARIKYLGLILDGGWRFGDHFRTLTPRLVGAASALARLLPNLRGPGVQVRRLYAMVVRSMALYGAPIWAEALDASNRALLRRPQRIVAVRACRAYRTVGHAAACALAGTRRLYAMVVRSMALYGAPIWAEALDASNRALLRRPQRIVAVRACMAYRTVGHAAACALAGTPPWEIEAGVLAEAYRERAEQRARGEAPAPEELARSRAERKRTTIELWAAGLADAKYGARTTEAIRPRLSDWCGRRHGAITYRISQILTGHGCFGRYLHQRRHGAMNYRLSQILTGHGCFGRYLHRIRREETASCHECGADEDTAQHTLQVCTGAALWQRRLVMTSHSQV</sequence>
<feature type="domain" description="Reverse transcriptase" evidence="2">
    <location>
        <begin position="66"/>
        <end position="339"/>
    </location>
</feature>
<evidence type="ECO:0000313" key="3">
    <source>
        <dbReference type="EMBL" id="KPJ12887.1"/>
    </source>
</evidence>
<dbReference type="InterPro" id="IPR043502">
    <property type="entry name" value="DNA/RNA_pol_sf"/>
</dbReference>
<dbReference type="CDD" id="cd01650">
    <property type="entry name" value="RT_nLTR_like"/>
    <property type="match status" value="1"/>
</dbReference>
<dbReference type="PROSITE" id="PS50878">
    <property type="entry name" value="RT_POL"/>
    <property type="match status" value="1"/>
</dbReference>
<keyword evidence="4" id="KW-1185">Reference proteome</keyword>
<proteinExistence type="predicted"/>
<dbReference type="GO" id="GO:0071897">
    <property type="term" value="P:DNA biosynthetic process"/>
    <property type="evidence" value="ECO:0007669"/>
    <property type="project" value="UniProtKB-ARBA"/>
</dbReference>
<gene>
    <name evidence="3" type="ORF">RR48_10517</name>
</gene>
<feature type="region of interest" description="Disordered" evidence="1">
    <location>
        <begin position="1"/>
        <end position="28"/>
    </location>
</feature>
<dbReference type="EMBL" id="KQ460685">
    <property type="protein sequence ID" value="KPJ12887.1"/>
    <property type="molecule type" value="Genomic_DNA"/>
</dbReference>
<evidence type="ECO:0000313" key="4">
    <source>
        <dbReference type="Proteomes" id="UP000053240"/>
    </source>
</evidence>
<dbReference type="STRING" id="76193.A0A194R5D3"/>
<evidence type="ECO:0000259" key="2">
    <source>
        <dbReference type="PROSITE" id="PS50878"/>
    </source>
</evidence>
<dbReference type="AlphaFoldDB" id="A0A194R5D3"/>
<reference evidence="3 4" key="1">
    <citation type="journal article" date="2015" name="Nat. Commun.">
        <title>Outbred genome sequencing and CRISPR/Cas9 gene editing in butterflies.</title>
        <authorList>
            <person name="Li X."/>
            <person name="Fan D."/>
            <person name="Zhang W."/>
            <person name="Liu G."/>
            <person name="Zhang L."/>
            <person name="Zhao L."/>
            <person name="Fang X."/>
            <person name="Chen L."/>
            <person name="Dong Y."/>
            <person name="Chen Y."/>
            <person name="Ding Y."/>
            <person name="Zhao R."/>
            <person name="Feng M."/>
            <person name="Zhu Y."/>
            <person name="Feng Y."/>
            <person name="Jiang X."/>
            <person name="Zhu D."/>
            <person name="Xiang H."/>
            <person name="Feng X."/>
            <person name="Li S."/>
            <person name="Wang J."/>
            <person name="Zhang G."/>
            <person name="Kronforst M.R."/>
            <person name="Wang W."/>
        </authorList>
    </citation>
    <scope>NUCLEOTIDE SEQUENCE [LARGE SCALE GENOMIC DNA]</scope>
    <source>
        <strain evidence="3">Ya'a_city_454_Pm</strain>
        <tissue evidence="3">Whole body</tissue>
    </source>
</reference>
<protein>
    <submittedName>
        <fullName evidence="3">Retrovirus-related Pol polyprotein from type-1 retrotransposable element R1</fullName>
    </submittedName>
</protein>
<dbReference type="Proteomes" id="UP000053240">
    <property type="component" value="Unassembled WGS sequence"/>
</dbReference>
<organism evidence="3 4">
    <name type="scientific">Papilio machaon</name>
    <name type="common">Old World swallowtail butterfly</name>
    <dbReference type="NCBI Taxonomy" id="76193"/>
    <lineage>
        <taxon>Eukaryota</taxon>
        <taxon>Metazoa</taxon>
        <taxon>Ecdysozoa</taxon>
        <taxon>Arthropoda</taxon>
        <taxon>Hexapoda</taxon>
        <taxon>Insecta</taxon>
        <taxon>Pterygota</taxon>
        <taxon>Neoptera</taxon>
        <taxon>Endopterygota</taxon>
        <taxon>Lepidoptera</taxon>
        <taxon>Glossata</taxon>
        <taxon>Ditrysia</taxon>
        <taxon>Papilionoidea</taxon>
        <taxon>Papilionidae</taxon>
        <taxon>Papilioninae</taxon>
        <taxon>Papilio</taxon>
    </lineage>
</organism>
<name>A0A194R5D3_PAPMA</name>
<dbReference type="InterPro" id="IPR000477">
    <property type="entry name" value="RT_dom"/>
</dbReference>
<dbReference type="InParanoid" id="A0A194R5D3"/>